<dbReference type="Gene3D" id="3.40.640.10">
    <property type="entry name" value="Type I PLP-dependent aspartate aminotransferase-like (Major domain)"/>
    <property type="match status" value="1"/>
</dbReference>
<dbReference type="GO" id="GO:0016829">
    <property type="term" value="F:lyase activity"/>
    <property type="evidence" value="ECO:0007669"/>
    <property type="project" value="UniProtKB-KW"/>
</dbReference>
<dbReference type="SUPFAM" id="SSF53383">
    <property type="entry name" value="PLP-dependent transferases"/>
    <property type="match status" value="1"/>
</dbReference>
<keyword evidence="3" id="KW-0456">Lyase</keyword>
<proteinExistence type="predicted"/>
<evidence type="ECO:0000259" key="2">
    <source>
        <dbReference type="Pfam" id="PF00266"/>
    </source>
</evidence>
<evidence type="ECO:0000313" key="3">
    <source>
        <dbReference type="EMBL" id="SDO04089.1"/>
    </source>
</evidence>
<gene>
    <name evidence="3" type="ORF">SAMN05216368_109115</name>
</gene>
<dbReference type="InterPro" id="IPR015424">
    <property type="entry name" value="PyrdxlP-dep_Trfase"/>
</dbReference>
<accession>A0A5E9GXU0</accession>
<evidence type="ECO:0000256" key="1">
    <source>
        <dbReference type="SAM" id="MobiDB-lite"/>
    </source>
</evidence>
<dbReference type="Pfam" id="PF00266">
    <property type="entry name" value="Aminotran_5"/>
    <property type="match status" value="1"/>
</dbReference>
<dbReference type="Proteomes" id="UP000199639">
    <property type="component" value="Unassembled WGS sequence"/>
</dbReference>
<dbReference type="EMBL" id="FNIB01000009">
    <property type="protein sequence ID" value="SDO04089.1"/>
    <property type="molecule type" value="Genomic_DNA"/>
</dbReference>
<dbReference type="Gene3D" id="3.90.1150.10">
    <property type="entry name" value="Aspartate Aminotransferase, domain 1"/>
    <property type="match status" value="1"/>
</dbReference>
<feature type="compositionally biased region" description="Low complexity" evidence="1">
    <location>
        <begin position="1"/>
        <end position="17"/>
    </location>
</feature>
<organism evidence="3 4">
    <name type="scientific">Cryobacterium flavum</name>
    <dbReference type="NCBI Taxonomy" id="1424659"/>
    <lineage>
        <taxon>Bacteria</taxon>
        <taxon>Bacillati</taxon>
        <taxon>Actinomycetota</taxon>
        <taxon>Actinomycetes</taxon>
        <taxon>Micrococcales</taxon>
        <taxon>Microbacteriaceae</taxon>
        <taxon>Cryobacterium</taxon>
    </lineage>
</organism>
<reference evidence="3 4" key="1">
    <citation type="submission" date="2016-10" db="EMBL/GenBank/DDBJ databases">
        <authorList>
            <person name="Varghese N."/>
            <person name="Submissions S."/>
        </authorList>
    </citation>
    <scope>NUCLEOTIDE SEQUENCE [LARGE SCALE GENOMIC DNA]</scope>
    <source>
        <strain evidence="3 4">CGMCC 1.11215</strain>
    </source>
</reference>
<protein>
    <submittedName>
        <fullName evidence="3">Selenocysteine lyase/Cysteine desulfurase</fullName>
    </submittedName>
</protein>
<dbReference type="InterPro" id="IPR015422">
    <property type="entry name" value="PyrdxlP-dep_Trfase_small"/>
</dbReference>
<dbReference type="InterPro" id="IPR015421">
    <property type="entry name" value="PyrdxlP-dep_Trfase_major"/>
</dbReference>
<dbReference type="PANTHER" id="PTHR43586:SF21">
    <property type="entry name" value="PYRIDOXAL PHOSPHATE (PLP)-DEPENDENT ASPARTATE AMINOTRANSFERASE SUPERFAMILY"/>
    <property type="match status" value="1"/>
</dbReference>
<feature type="region of interest" description="Disordered" evidence="1">
    <location>
        <begin position="1"/>
        <end position="22"/>
    </location>
</feature>
<evidence type="ECO:0000313" key="4">
    <source>
        <dbReference type="Proteomes" id="UP000199639"/>
    </source>
</evidence>
<sequence>MSPAATSTSSPTANTATHPGTGMIAYTSTSTVTLAEARTRYTSGRGYLAACTLGLPTIETIAAMRADTEAWAGGQACASRYGEVVERVRVGYADLVNVTPHSVAIGSQTSVMAGLVAASIPDGAEVVLPRGDFSSMVFPFLAQAHRGVTVRQVDLADLATSLTANTWLVAFSLVQSATGTLADSDAIRAAARATGTFTLCDTTQATGWMPVDASLFDATICHSYKWLGAPRGVGFFTVAETFAAQLHPINAGWYAGDDLWASCYGPAMALASDARRFDVSPAWPAWVGAEPAIDLFRRLDLAEVATHNVALGDALCDGLDLPRLGQAIISWPDAGGRDLARLTAAGITASGRAGRARVAFHLWNDRDDVDAVLDALRRG</sequence>
<name>A0A5E9GXU0_9MICO</name>
<dbReference type="InterPro" id="IPR000192">
    <property type="entry name" value="Aminotrans_V_dom"/>
</dbReference>
<dbReference type="STRING" id="1424659.SAMN05216368_109115"/>
<feature type="domain" description="Aminotransferase class V" evidence="2">
    <location>
        <begin position="78"/>
        <end position="320"/>
    </location>
</feature>
<dbReference type="PANTHER" id="PTHR43586">
    <property type="entry name" value="CYSTEINE DESULFURASE"/>
    <property type="match status" value="1"/>
</dbReference>
<dbReference type="AlphaFoldDB" id="A0A5E9GXU0"/>